<dbReference type="GO" id="GO:0008483">
    <property type="term" value="F:transaminase activity"/>
    <property type="evidence" value="ECO:0007669"/>
    <property type="project" value="UniProtKB-KW"/>
</dbReference>
<feature type="domain" description="Aminotransferase class I/classII large" evidence="7">
    <location>
        <begin position="68"/>
        <end position="402"/>
    </location>
</feature>
<proteinExistence type="inferred from homology"/>
<dbReference type="RefSeq" id="WP_096919471.1">
    <property type="nucleotide sequence ID" value="NZ_CP029487.1"/>
</dbReference>
<accession>A0A4P9C666</accession>
<evidence type="ECO:0000313" key="8">
    <source>
        <dbReference type="EMBL" id="QCT70075.1"/>
    </source>
</evidence>
<comment type="similarity">
    <text evidence="2">Belongs to the class-I pyridoxal-phosphate-dependent aminotransferase family.</text>
</comment>
<dbReference type="CDD" id="cd00609">
    <property type="entry name" value="AAT_like"/>
    <property type="match status" value="1"/>
</dbReference>
<keyword evidence="5 8" id="KW-0808">Transferase</keyword>
<dbReference type="SUPFAM" id="SSF53383">
    <property type="entry name" value="PLP-dependent transferases"/>
    <property type="match status" value="1"/>
</dbReference>
<keyword evidence="9" id="KW-1185">Reference proteome</keyword>
<dbReference type="KEGG" id="emt:CPZ25_001700"/>
<dbReference type="GO" id="GO:0042802">
    <property type="term" value="F:identical protein binding"/>
    <property type="evidence" value="ECO:0007669"/>
    <property type="project" value="TreeGrafter"/>
</dbReference>
<evidence type="ECO:0000256" key="1">
    <source>
        <dbReference type="ARBA" id="ARBA00001933"/>
    </source>
</evidence>
<dbReference type="InterPro" id="IPR000796">
    <property type="entry name" value="Asp_trans"/>
</dbReference>
<dbReference type="AlphaFoldDB" id="A0A4P9C666"/>
<dbReference type="Pfam" id="PF00155">
    <property type="entry name" value="Aminotran_1_2"/>
    <property type="match status" value="1"/>
</dbReference>
<evidence type="ECO:0000256" key="6">
    <source>
        <dbReference type="ARBA" id="ARBA00022898"/>
    </source>
</evidence>
<evidence type="ECO:0000259" key="7">
    <source>
        <dbReference type="Pfam" id="PF00155"/>
    </source>
</evidence>
<dbReference type="InterPro" id="IPR015424">
    <property type="entry name" value="PyrdxlP-dep_Trfase"/>
</dbReference>
<comment type="cofactor">
    <cofactor evidence="1">
        <name>pyridoxal 5'-phosphate</name>
        <dbReference type="ChEBI" id="CHEBI:597326"/>
    </cofactor>
</comment>
<evidence type="ECO:0000256" key="2">
    <source>
        <dbReference type="ARBA" id="ARBA00007441"/>
    </source>
</evidence>
<dbReference type="EMBL" id="CP029487">
    <property type="protein sequence ID" value="QCT70075.1"/>
    <property type="molecule type" value="Genomic_DNA"/>
</dbReference>
<organism evidence="8 9">
    <name type="scientific">Eubacterium maltosivorans</name>
    <dbReference type="NCBI Taxonomy" id="2041044"/>
    <lineage>
        <taxon>Bacteria</taxon>
        <taxon>Bacillati</taxon>
        <taxon>Bacillota</taxon>
        <taxon>Clostridia</taxon>
        <taxon>Eubacteriales</taxon>
        <taxon>Eubacteriaceae</taxon>
        <taxon>Eubacterium</taxon>
    </lineage>
</organism>
<reference evidence="8 9" key="1">
    <citation type="submission" date="2018-05" db="EMBL/GenBank/DDBJ databases">
        <title>Genome comparison of Eubacterium sp.</title>
        <authorList>
            <person name="Feng Y."/>
            <person name="Sanchez-Andrea I."/>
            <person name="Stams A.J.M."/>
            <person name="De Vos W.M."/>
        </authorList>
    </citation>
    <scope>NUCLEOTIDE SEQUENCE [LARGE SCALE GENOMIC DNA]</scope>
    <source>
        <strain evidence="8 9">YI</strain>
    </source>
</reference>
<evidence type="ECO:0000256" key="4">
    <source>
        <dbReference type="ARBA" id="ARBA00022576"/>
    </source>
</evidence>
<dbReference type="GO" id="GO:0030170">
    <property type="term" value="F:pyridoxal phosphate binding"/>
    <property type="evidence" value="ECO:0007669"/>
    <property type="project" value="InterPro"/>
</dbReference>
<dbReference type="Proteomes" id="UP000218387">
    <property type="component" value="Chromosome"/>
</dbReference>
<protein>
    <submittedName>
        <fullName evidence="8">Aspartate aminotransferase</fullName>
    </submittedName>
</protein>
<sequence>MSRMVIESSVREAGTDPIFRVAGEAAQRTKELGTEAVINSTIGALMDDHGDLVAFKSVFDVLKGLPDEQICDYAGIPGIPEFLDKVVDACFKSYRPEGHIRAVATPGGTGAVRHAVCNYTEFGDQILIPDWYWAPYSTIADENRRKTTTFELFDKTGNFNMEAYKTAFAELLKKQNRVLSILNTPAHNPTGYSISLDEWKELTAFYIEMAKANPDARIIILCDIAYIDFAGKGEDARAFMPLLSGLPENVLPLYAYSASKGFTMYGLRNGAIICVAPTEEIAEEFAAACAYSNRGTWSNGTRGAMQTLADIMSDDNLRDRFIAEQDFHKGILQKRAKAFLDEADRIGLKLCNYCDGFFISIPCEDPKAVSDLLMEKNVFIVALAKGLRFAPCAVSEEKCRKAPQLILDAIKQVAGC</sequence>
<keyword evidence="6" id="KW-0663">Pyridoxal phosphate</keyword>
<gene>
    <name evidence="8" type="ORF">CPZ25_001700</name>
</gene>
<dbReference type="Gene3D" id="3.90.1150.10">
    <property type="entry name" value="Aspartate Aminotransferase, domain 1"/>
    <property type="match status" value="1"/>
</dbReference>
<dbReference type="InterPro" id="IPR015422">
    <property type="entry name" value="PyrdxlP-dep_Trfase_small"/>
</dbReference>
<evidence type="ECO:0000256" key="5">
    <source>
        <dbReference type="ARBA" id="ARBA00022679"/>
    </source>
</evidence>
<dbReference type="Gene3D" id="3.40.640.10">
    <property type="entry name" value="Type I PLP-dependent aspartate aminotransferase-like (Major domain)"/>
    <property type="match status" value="1"/>
</dbReference>
<keyword evidence="4 8" id="KW-0032">Aminotransferase</keyword>
<dbReference type="PANTHER" id="PTHR11879:SF22">
    <property type="entry name" value="ASPARTATE AMINOTRANSFERASE, MITOCHONDRIAL"/>
    <property type="match status" value="1"/>
</dbReference>
<dbReference type="InterPro" id="IPR004839">
    <property type="entry name" value="Aminotransferase_I/II_large"/>
</dbReference>
<dbReference type="InterPro" id="IPR015421">
    <property type="entry name" value="PyrdxlP-dep_Trfase_major"/>
</dbReference>
<dbReference type="PANTHER" id="PTHR11879">
    <property type="entry name" value="ASPARTATE AMINOTRANSFERASE"/>
    <property type="match status" value="1"/>
</dbReference>
<evidence type="ECO:0000256" key="3">
    <source>
        <dbReference type="ARBA" id="ARBA00011738"/>
    </source>
</evidence>
<dbReference type="GO" id="GO:0006520">
    <property type="term" value="P:amino acid metabolic process"/>
    <property type="evidence" value="ECO:0007669"/>
    <property type="project" value="InterPro"/>
</dbReference>
<comment type="subunit">
    <text evidence="3">Homodimer.</text>
</comment>
<name>A0A4P9C666_EUBML</name>
<evidence type="ECO:0000313" key="9">
    <source>
        <dbReference type="Proteomes" id="UP000218387"/>
    </source>
</evidence>